<feature type="binding site" evidence="6">
    <location>
        <position position="272"/>
    </location>
    <ligand>
        <name>Zn(2+)</name>
        <dbReference type="ChEBI" id="CHEBI:29105"/>
    </ligand>
</feature>
<name>A0A3S3RNN7_METS7</name>
<dbReference type="InterPro" id="IPR036511">
    <property type="entry name" value="TGT-like_sf"/>
</dbReference>
<evidence type="ECO:0000256" key="5">
    <source>
        <dbReference type="ARBA" id="ARBA00022833"/>
    </source>
</evidence>
<dbReference type="SUPFAM" id="SSF52141">
    <property type="entry name" value="Uracil-DNA glycosylase-like"/>
    <property type="match status" value="1"/>
</dbReference>
<dbReference type="HAMAP" id="MF_01634">
    <property type="entry name" value="TgtA_arch"/>
    <property type="match status" value="1"/>
</dbReference>
<dbReference type="PANTHER" id="PTHR46499:SF1">
    <property type="entry name" value="QUEUINE TRNA-RIBOSYLTRANSFERASE"/>
    <property type="match status" value="1"/>
</dbReference>
<dbReference type="SUPFAM" id="SSF51713">
    <property type="entry name" value="tRNA-guanine transglycosylase"/>
    <property type="match status" value="1"/>
</dbReference>
<dbReference type="GO" id="GO:0008270">
    <property type="term" value="F:zinc ion binding"/>
    <property type="evidence" value="ECO:0007669"/>
    <property type="project" value="UniProtKB-UniRule"/>
</dbReference>
<feature type="binding site" evidence="6">
    <location>
        <position position="277"/>
    </location>
    <ligand>
        <name>Zn(2+)</name>
        <dbReference type="ChEBI" id="CHEBI:29105"/>
    </ligand>
</feature>
<dbReference type="Proteomes" id="UP000288215">
    <property type="component" value="Unassembled WGS sequence"/>
</dbReference>
<feature type="active site" description="Nucleophile" evidence="6">
    <location>
        <position position="85"/>
    </location>
</feature>
<dbReference type="Pfam" id="PF17884">
    <property type="entry name" value="DUF5591"/>
    <property type="match status" value="1"/>
</dbReference>
<comment type="caution">
    <text evidence="9">The sequence shown here is derived from an EMBL/GenBank/DDBJ whole genome shotgun (WGS) entry which is preliminary data.</text>
</comment>
<dbReference type="GO" id="GO:0005737">
    <property type="term" value="C:cytoplasm"/>
    <property type="evidence" value="ECO:0007669"/>
    <property type="project" value="TreeGrafter"/>
</dbReference>
<dbReference type="EC" id="2.4.2.48" evidence="6"/>
<feature type="binding site" evidence="6">
    <location>
        <position position="274"/>
    </location>
    <ligand>
        <name>Zn(2+)</name>
        <dbReference type="ChEBI" id="CHEBI:29105"/>
    </ligand>
</feature>
<dbReference type="Pfam" id="PF01702">
    <property type="entry name" value="TGT"/>
    <property type="match status" value="1"/>
</dbReference>
<dbReference type="PANTHER" id="PTHR46499">
    <property type="entry name" value="QUEUINE TRNA-RIBOSYLTRANSFERASE"/>
    <property type="match status" value="1"/>
</dbReference>
<evidence type="ECO:0000256" key="1">
    <source>
        <dbReference type="ARBA" id="ARBA00022676"/>
    </source>
</evidence>
<feature type="domain" description="tRNA-guanine(15) transglycosylase-like" evidence="7">
    <location>
        <begin position="12"/>
        <end position="333"/>
    </location>
</feature>
<dbReference type="GO" id="GO:0002099">
    <property type="term" value="P:tRNA wobble guanine modification"/>
    <property type="evidence" value="ECO:0007669"/>
    <property type="project" value="TreeGrafter"/>
</dbReference>
<evidence type="ECO:0000313" key="10">
    <source>
        <dbReference type="Proteomes" id="UP000288215"/>
    </source>
</evidence>
<gene>
    <name evidence="6" type="primary">tgtA</name>
    <name evidence="9" type="ORF">Metus_0021</name>
</gene>
<dbReference type="InterPro" id="IPR002616">
    <property type="entry name" value="tRNA_ribo_trans-like"/>
</dbReference>
<dbReference type="InterPro" id="IPR040777">
    <property type="entry name" value="DUF5591"/>
</dbReference>
<comment type="cofactor">
    <cofactor evidence="6">
        <name>Zn(2+)</name>
        <dbReference type="ChEBI" id="CHEBI:29105"/>
    </cofactor>
    <text evidence="6">Binds 1 zinc ion per subunit.</text>
</comment>
<organism evidence="9 10">
    <name type="scientific">Methanosuratincola subterraneus</name>
    <dbReference type="NCBI Taxonomy" id="2593994"/>
    <lineage>
        <taxon>Archaea</taxon>
        <taxon>Thermoproteota</taxon>
        <taxon>Methanosuratincolia</taxon>
        <taxon>Candidatus Methanomethylicales</taxon>
        <taxon>Candidatus Methanomethylicaceae</taxon>
        <taxon>Candidatus Methanosuratincola (ex Vanwonterghem et al. 2016)</taxon>
    </lineage>
</organism>
<dbReference type="AlphaFoldDB" id="A0A3S3RNN7"/>
<accession>A0A3S3RNN7</accession>
<dbReference type="GO" id="GO:0016763">
    <property type="term" value="F:pentosyltransferase activity"/>
    <property type="evidence" value="ECO:0007669"/>
    <property type="project" value="UniProtKB-UniRule"/>
</dbReference>
<dbReference type="EMBL" id="RXGA01000001">
    <property type="protein sequence ID" value="RWX73996.1"/>
    <property type="molecule type" value="Genomic_DNA"/>
</dbReference>
<dbReference type="InterPro" id="IPR036895">
    <property type="entry name" value="Uracil-DNA_glycosylase-like_sf"/>
</dbReference>
<evidence type="ECO:0000256" key="2">
    <source>
        <dbReference type="ARBA" id="ARBA00022679"/>
    </source>
</evidence>
<keyword evidence="1 6" id="KW-0328">Glycosyltransferase</keyword>
<sequence>MSFEITERDLAGRAGVLLTRRGEVETPCLMPVINPVKNLIPARELKDNFGFKMIITNSYLILKHFGHEAPDVHQLVGYDGAIMTDSGAYQLLIYGGVETDPHEIVKFQERIGSDIGVILDTPTGGFASRTDAEKTVEETIRRARLSLEWREDPTMLWAGPIQGGRYLDLIRRSARTMGRLDFQTHPLGSPVQIMEGYDYSTLVDMIVAAKLSLPPDRPLHLFGAGHPMMLALAVALGCDLFDSAAYALFAKDDRYLTVRGTFRLDRLTELPCNCPVCSRYSQKDLLEMPKKEREENLARHNLYVTASEMRAIRQALKEGGLWELVEARSRAHPKLYEAYKRLGKYAKYLEENDPVIGKEVKGIFIYDKHSLARPEVMRHRKRVIENYSRPPGKEIGVFIPNPPERPYIKSKEYKYAAEILSGQEFHICFYGEPFGVVPSELSETFPLSQYECSEGIGMNVAKELKKFISANAYRKVFIIDPRSTMVIEGAKTLRSIDEIRGQLDEDSP</sequence>
<dbReference type="UniPathway" id="UPA00393"/>
<keyword evidence="2 6" id="KW-0808">Transferase</keyword>
<dbReference type="NCBIfam" id="TIGR00432">
    <property type="entry name" value="arcsn_tRNA_tgt"/>
    <property type="match status" value="1"/>
</dbReference>
<evidence type="ECO:0000313" key="9">
    <source>
        <dbReference type="EMBL" id="RWX73996.1"/>
    </source>
</evidence>
<feature type="domain" description="DUF5591" evidence="8">
    <location>
        <begin position="376"/>
        <end position="453"/>
    </location>
</feature>
<dbReference type="NCBIfam" id="TIGR00449">
    <property type="entry name" value="tgt_general"/>
    <property type="match status" value="1"/>
</dbReference>
<keyword evidence="4 6" id="KW-0479">Metal-binding</keyword>
<evidence type="ECO:0000256" key="3">
    <source>
        <dbReference type="ARBA" id="ARBA00022694"/>
    </source>
</evidence>
<comment type="catalytic activity">
    <reaction evidence="6">
        <text>guanosine(15) in tRNA + 7-cyano-7-carbaguanine = 7-cyano-7-carbaguanosine(15) in tRNA + guanine</text>
        <dbReference type="Rhea" id="RHEA:43164"/>
        <dbReference type="Rhea" id="RHEA-COMP:10371"/>
        <dbReference type="Rhea" id="RHEA-COMP:10372"/>
        <dbReference type="ChEBI" id="CHEBI:16235"/>
        <dbReference type="ChEBI" id="CHEBI:45075"/>
        <dbReference type="ChEBI" id="CHEBI:74269"/>
        <dbReference type="ChEBI" id="CHEBI:82850"/>
        <dbReference type="EC" id="2.4.2.48"/>
    </reaction>
</comment>
<dbReference type="InterPro" id="IPR004804">
    <property type="entry name" value="TgtA"/>
</dbReference>
<comment type="caution">
    <text evidence="6">Lacks conserved residue(s) required for the propagation of feature annotation.</text>
</comment>
<protein>
    <recommendedName>
        <fullName evidence="6">tRNA-guanine(15) transglycosylase</fullName>
        <ecNumber evidence="6">2.4.2.48</ecNumber>
    </recommendedName>
    <alternativeName>
        <fullName evidence="6">7-cyano-7-deazaguanine tRNA-ribosyltransferase</fullName>
    </alternativeName>
    <alternativeName>
        <fullName evidence="6">Archaeal tRNA-guanine transglycosylase</fullName>
    </alternativeName>
</protein>
<evidence type="ECO:0000259" key="8">
    <source>
        <dbReference type="Pfam" id="PF17884"/>
    </source>
</evidence>
<keyword evidence="5 6" id="KW-0862">Zinc</keyword>
<dbReference type="InterPro" id="IPR050076">
    <property type="entry name" value="ArchSynthase1/Queuine_TRR"/>
</dbReference>
<comment type="similarity">
    <text evidence="6">Belongs to the archaeosine tRNA-ribosyltransferase family.</text>
</comment>
<reference evidence="9 10" key="1">
    <citation type="submission" date="2018-12" db="EMBL/GenBank/DDBJ databases">
        <title>The complete genome of the methanogenic archaea of the candidate phylum Verstraetearchaeota, obtained from the metagenome of underground thermal water.</title>
        <authorList>
            <person name="Kadnikov V.V."/>
            <person name="Mardanov A.V."/>
            <person name="Beletsky A.V."/>
            <person name="Karnachuk O.V."/>
            <person name="Ravin N.V."/>
        </authorList>
    </citation>
    <scope>NUCLEOTIDE SEQUENCE [LARGE SCALE GENOMIC DNA]</scope>
    <source>
        <strain evidence="9">Ch88</strain>
    </source>
</reference>
<comment type="function">
    <text evidence="6">Exchanges the guanine residue with 7-cyano-7-deazaguanine (preQ0) at position 15 in the dihydrouridine loop (D-loop) of archaeal tRNAs.</text>
</comment>
<dbReference type="Gene3D" id="3.20.20.105">
    <property type="entry name" value="Queuine tRNA-ribosyltransferase-like"/>
    <property type="match status" value="1"/>
</dbReference>
<evidence type="ECO:0000259" key="7">
    <source>
        <dbReference type="Pfam" id="PF01702"/>
    </source>
</evidence>
<keyword evidence="3 6" id="KW-0819">tRNA processing</keyword>
<comment type="pathway">
    <text evidence="6">tRNA modification; archaeosine-tRNA biosynthesis.</text>
</comment>
<feature type="binding site" evidence="6">
    <location>
        <position position="120"/>
    </location>
    <ligand>
        <name>substrate</name>
    </ligand>
</feature>
<dbReference type="Gene3D" id="3.40.50.10630">
    <property type="entry name" value="Uracil-DNA glycosylase-like"/>
    <property type="match status" value="1"/>
</dbReference>
<evidence type="ECO:0000256" key="6">
    <source>
        <dbReference type="HAMAP-Rule" id="MF_01634"/>
    </source>
</evidence>
<evidence type="ECO:0000256" key="4">
    <source>
        <dbReference type="ARBA" id="ARBA00022723"/>
    </source>
</evidence>
<proteinExistence type="inferred from homology"/>